<dbReference type="Gene3D" id="3.30.450.150">
    <property type="entry name" value="Haem-degrading domain"/>
    <property type="match status" value="1"/>
</dbReference>
<dbReference type="Proteomes" id="UP000502706">
    <property type="component" value="Chromosome"/>
</dbReference>
<reference evidence="1 2" key="1">
    <citation type="submission" date="2019-10" db="EMBL/GenBank/DDBJ databases">
        <title>Rubrobacter sp nov SCSIO 52915 isolated from a deep-sea sediment in the South China Sea.</title>
        <authorList>
            <person name="Chen R.W."/>
        </authorList>
    </citation>
    <scope>NUCLEOTIDE SEQUENCE [LARGE SCALE GENOMIC DNA]</scope>
    <source>
        <strain evidence="1 2">SCSIO 52915</strain>
    </source>
</reference>
<dbReference type="PANTHER" id="PTHR34309:SF1">
    <property type="entry name" value="PROTEIN GLCG"/>
    <property type="match status" value="1"/>
</dbReference>
<name>A0A6G8PV99_9ACTN</name>
<accession>A0A6G8PV99</accession>
<dbReference type="Pfam" id="PF03928">
    <property type="entry name" value="HbpS-like"/>
    <property type="match status" value="1"/>
</dbReference>
<sequence length="139" mass="14228">MNVENIQSVTLEEAQAVAQAAIEKAREMGQPMNVAVAEVGGRLKAFARMETAWTASISIAQDKAFTSATLGFSTQEIGEMAQPGQPLFGINTTNGGRIVIFGGGVPLMRDGHVVGAVGVSGGTPAQDHEVAEAGVAAFG</sequence>
<dbReference type="EMBL" id="CP045121">
    <property type="protein sequence ID" value="QIN78131.1"/>
    <property type="molecule type" value="Genomic_DNA"/>
</dbReference>
<protein>
    <submittedName>
        <fullName evidence="1">Heme-binding protein</fullName>
    </submittedName>
</protein>
<dbReference type="InterPro" id="IPR052517">
    <property type="entry name" value="GlcG_carb_metab_protein"/>
</dbReference>
<gene>
    <name evidence="1" type="ORF">GBA65_05990</name>
</gene>
<evidence type="ECO:0000313" key="1">
    <source>
        <dbReference type="EMBL" id="QIN78131.1"/>
    </source>
</evidence>
<dbReference type="SUPFAM" id="SSF143744">
    <property type="entry name" value="GlcG-like"/>
    <property type="match status" value="1"/>
</dbReference>
<dbReference type="InterPro" id="IPR038084">
    <property type="entry name" value="PduO/GlcC-like_sf"/>
</dbReference>
<keyword evidence="2" id="KW-1185">Reference proteome</keyword>
<dbReference type="PANTHER" id="PTHR34309">
    <property type="entry name" value="SLR1406 PROTEIN"/>
    <property type="match status" value="1"/>
</dbReference>
<proteinExistence type="predicted"/>
<dbReference type="KEGG" id="rmar:GBA65_05990"/>
<dbReference type="AlphaFoldDB" id="A0A6G8PV99"/>
<organism evidence="1 2">
    <name type="scientific">Rubrobacter marinus</name>
    <dbReference type="NCBI Taxonomy" id="2653852"/>
    <lineage>
        <taxon>Bacteria</taxon>
        <taxon>Bacillati</taxon>
        <taxon>Actinomycetota</taxon>
        <taxon>Rubrobacteria</taxon>
        <taxon>Rubrobacterales</taxon>
        <taxon>Rubrobacteraceae</taxon>
        <taxon>Rubrobacter</taxon>
    </lineage>
</organism>
<evidence type="ECO:0000313" key="2">
    <source>
        <dbReference type="Proteomes" id="UP000502706"/>
    </source>
</evidence>
<dbReference type="InterPro" id="IPR005624">
    <property type="entry name" value="PduO/GlcC-like"/>
</dbReference>